<dbReference type="InterPro" id="IPR013324">
    <property type="entry name" value="RNA_pol_sigma_r3/r4-like"/>
</dbReference>
<evidence type="ECO:0000259" key="7">
    <source>
        <dbReference type="Pfam" id="PF04542"/>
    </source>
</evidence>
<evidence type="ECO:0000256" key="2">
    <source>
        <dbReference type="ARBA" id="ARBA00023015"/>
    </source>
</evidence>
<dbReference type="InterPro" id="IPR013249">
    <property type="entry name" value="RNA_pol_sigma70_r4_t2"/>
</dbReference>
<evidence type="ECO:0000256" key="6">
    <source>
        <dbReference type="RuleBase" id="RU000716"/>
    </source>
</evidence>
<dbReference type="SUPFAM" id="SSF88946">
    <property type="entry name" value="Sigma2 domain of RNA polymerase sigma factors"/>
    <property type="match status" value="1"/>
</dbReference>
<evidence type="ECO:0000256" key="4">
    <source>
        <dbReference type="ARBA" id="ARBA00023125"/>
    </source>
</evidence>
<keyword evidence="2 6" id="KW-0805">Transcription regulation</keyword>
<dbReference type="STRING" id="370526.SAMN04489835_0671"/>
<keyword evidence="3 6" id="KW-0731">Sigma factor</keyword>
<dbReference type="InterPro" id="IPR014284">
    <property type="entry name" value="RNA_pol_sigma-70_dom"/>
</dbReference>
<feature type="domain" description="RNA polymerase sigma factor 70 region 4 type 2" evidence="8">
    <location>
        <begin position="124"/>
        <end position="174"/>
    </location>
</feature>
<dbReference type="GO" id="GO:0006950">
    <property type="term" value="P:response to stress"/>
    <property type="evidence" value="ECO:0007669"/>
    <property type="project" value="UniProtKB-ARBA"/>
</dbReference>
<dbReference type="InterPro" id="IPR000838">
    <property type="entry name" value="RNA_pol_sigma70_ECF_CS"/>
</dbReference>
<dbReference type="AlphaFoldDB" id="A0A1H6IU62"/>
<evidence type="ECO:0000256" key="5">
    <source>
        <dbReference type="ARBA" id="ARBA00023163"/>
    </source>
</evidence>
<keyword evidence="4 6" id="KW-0238">DNA-binding</keyword>
<name>A0A1H6IU62_MYCRU</name>
<dbReference type="GO" id="GO:0006352">
    <property type="term" value="P:DNA-templated transcription initiation"/>
    <property type="evidence" value="ECO:0007669"/>
    <property type="project" value="InterPro"/>
</dbReference>
<dbReference type="Gene3D" id="1.10.10.10">
    <property type="entry name" value="Winged helix-like DNA-binding domain superfamily/Winged helix DNA-binding domain"/>
    <property type="match status" value="1"/>
</dbReference>
<dbReference type="EMBL" id="LT629971">
    <property type="protein sequence ID" value="SEH50618.1"/>
    <property type="molecule type" value="Genomic_DNA"/>
</dbReference>
<keyword evidence="10" id="KW-1185">Reference proteome</keyword>
<comment type="similarity">
    <text evidence="1 6">Belongs to the sigma-70 factor family. ECF subfamily.</text>
</comment>
<dbReference type="PANTHER" id="PTHR43133">
    <property type="entry name" value="RNA POLYMERASE ECF-TYPE SIGMA FACTO"/>
    <property type="match status" value="1"/>
</dbReference>
<protein>
    <recommendedName>
        <fullName evidence="6">RNA polymerase sigma factor</fullName>
    </recommendedName>
</protein>
<dbReference type="SUPFAM" id="SSF88659">
    <property type="entry name" value="Sigma3 and sigma4 domains of RNA polymerase sigma factors"/>
    <property type="match status" value="1"/>
</dbReference>
<evidence type="ECO:0000259" key="8">
    <source>
        <dbReference type="Pfam" id="PF08281"/>
    </source>
</evidence>
<evidence type="ECO:0000313" key="9">
    <source>
        <dbReference type="EMBL" id="SEH50618.1"/>
    </source>
</evidence>
<dbReference type="InterPro" id="IPR013325">
    <property type="entry name" value="RNA_pol_sigma_r2"/>
</dbReference>
<dbReference type="Pfam" id="PF04542">
    <property type="entry name" value="Sigma70_r2"/>
    <property type="match status" value="1"/>
</dbReference>
<dbReference type="Gene3D" id="1.10.1740.10">
    <property type="match status" value="1"/>
</dbReference>
<accession>A0A1H6IU62</accession>
<evidence type="ECO:0000256" key="1">
    <source>
        <dbReference type="ARBA" id="ARBA00010641"/>
    </source>
</evidence>
<dbReference type="GO" id="GO:0016987">
    <property type="term" value="F:sigma factor activity"/>
    <property type="evidence" value="ECO:0007669"/>
    <property type="project" value="UniProtKB-KW"/>
</dbReference>
<evidence type="ECO:0000313" key="10">
    <source>
        <dbReference type="Proteomes" id="UP000182915"/>
    </source>
</evidence>
<dbReference type="OrthoDB" id="5518337at2"/>
<dbReference type="Pfam" id="PF08281">
    <property type="entry name" value="Sigma70_r4_2"/>
    <property type="match status" value="1"/>
</dbReference>
<proteinExistence type="inferred from homology"/>
<dbReference type="PANTHER" id="PTHR43133:SF59">
    <property type="entry name" value="ECF RNA POLYMERASE SIGMA FACTOR SIGR"/>
    <property type="match status" value="1"/>
</dbReference>
<reference evidence="10" key="1">
    <citation type="submission" date="2016-10" db="EMBL/GenBank/DDBJ databases">
        <authorList>
            <person name="Varghese N."/>
            <person name="Submissions S."/>
        </authorList>
    </citation>
    <scope>NUCLEOTIDE SEQUENCE [LARGE SCALE GENOMIC DNA]</scope>
    <source>
        <strain evidence="10">DSM 45405</strain>
    </source>
</reference>
<dbReference type="InterPro" id="IPR039425">
    <property type="entry name" value="RNA_pol_sigma-70-like"/>
</dbReference>
<keyword evidence="5 6" id="KW-0804">Transcription</keyword>
<dbReference type="Proteomes" id="UP000182915">
    <property type="component" value="Chromosome I"/>
</dbReference>
<dbReference type="GO" id="GO:0003677">
    <property type="term" value="F:DNA binding"/>
    <property type="evidence" value="ECO:0007669"/>
    <property type="project" value="UniProtKB-KW"/>
</dbReference>
<organism evidence="9 10">
    <name type="scientific">Mycolicibacterium rutilum</name>
    <name type="common">Mycobacterium rutilum</name>
    <dbReference type="NCBI Taxonomy" id="370526"/>
    <lineage>
        <taxon>Bacteria</taxon>
        <taxon>Bacillati</taxon>
        <taxon>Actinomycetota</taxon>
        <taxon>Actinomycetes</taxon>
        <taxon>Mycobacteriales</taxon>
        <taxon>Mycobacteriaceae</taxon>
        <taxon>Mycolicibacterium</taxon>
    </lineage>
</organism>
<dbReference type="InterPro" id="IPR007627">
    <property type="entry name" value="RNA_pol_sigma70_r2"/>
</dbReference>
<dbReference type="PROSITE" id="PS01063">
    <property type="entry name" value="SIGMA70_ECF"/>
    <property type="match status" value="1"/>
</dbReference>
<feature type="domain" description="RNA polymerase sigma-70 region 2" evidence="7">
    <location>
        <begin position="24"/>
        <end position="84"/>
    </location>
</feature>
<gene>
    <name evidence="9" type="ORF">SAMN04489835_0671</name>
</gene>
<dbReference type="NCBIfam" id="TIGR02937">
    <property type="entry name" value="sigma70-ECF"/>
    <property type="match status" value="1"/>
</dbReference>
<dbReference type="InterPro" id="IPR036388">
    <property type="entry name" value="WH-like_DNA-bd_sf"/>
</dbReference>
<dbReference type="RefSeq" id="WP_083405972.1">
    <property type="nucleotide sequence ID" value="NZ_LT629971.1"/>
</dbReference>
<sequence>MKPTHREDAKAQFVRDVMPHFEYLRTNAYVMTGCRADAEDLVQETMLKAYVGLRTFEPGGNIRAWLHRIMSNVFVDNYRSAQRRPPTRLTGDVALMVTQSETAASRPEARSAETHALESLPGDVSNAVRSLPEDLKLTVFYAHVLEYRNVEIAAILGIPVGTVASRLHRARRRMRDLLQRRSFGCAPAGQSAGREIGQLS</sequence>
<evidence type="ECO:0000256" key="3">
    <source>
        <dbReference type="ARBA" id="ARBA00023082"/>
    </source>
</evidence>